<proteinExistence type="predicted"/>
<organism evidence="2 3">
    <name type="scientific">Nelumbo nucifera</name>
    <name type="common">Sacred lotus</name>
    <dbReference type="NCBI Taxonomy" id="4432"/>
    <lineage>
        <taxon>Eukaryota</taxon>
        <taxon>Viridiplantae</taxon>
        <taxon>Streptophyta</taxon>
        <taxon>Embryophyta</taxon>
        <taxon>Tracheophyta</taxon>
        <taxon>Spermatophyta</taxon>
        <taxon>Magnoliopsida</taxon>
        <taxon>Proteales</taxon>
        <taxon>Nelumbonaceae</taxon>
        <taxon>Nelumbo</taxon>
    </lineage>
</organism>
<sequence length="55" mass="6326">MSFSFTMYAYLKWQSMIELIRTQDEVGDETVSVIIVGMLLHILFTSAVFGYILCN</sequence>
<accession>A0A822Y8C3</accession>
<comment type="caution">
    <text evidence="2">The sequence shown here is derived from an EMBL/GenBank/DDBJ whole genome shotgun (WGS) entry which is preliminary data.</text>
</comment>
<keyword evidence="1" id="KW-1133">Transmembrane helix</keyword>
<protein>
    <submittedName>
        <fullName evidence="2">Uncharacterized protein</fullName>
    </submittedName>
</protein>
<keyword evidence="3" id="KW-1185">Reference proteome</keyword>
<evidence type="ECO:0000313" key="3">
    <source>
        <dbReference type="Proteomes" id="UP000607653"/>
    </source>
</evidence>
<dbReference type="EMBL" id="DUZY01000002">
    <property type="protein sequence ID" value="DAD28522.1"/>
    <property type="molecule type" value="Genomic_DNA"/>
</dbReference>
<name>A0A822Y8C3_NELNU</name>
<dbReference type="AlphaFoldDB" id="A0A822Y8C3"/>
<dbReference type="Proteomes" id="UP000607653">
    <property type="component" value="Unassembled WGS sequence"/>
</dbReference>
<gene>
    <name evidence="2" type="ORF">HUJ06_029990</name>
</gene>
<feature type="transmembrane region" description="Helical" evidence="1">
    <location>
        <begin position="31"/>
        <end position="54"/>
    </location>
</feature>
<evidence type="ECO:0000256" key="1">
    <source>
        <dbReference type="SAM" id="Phobius"/>
    </source>
</evidence>
<reference evidence="2 3" key="1">
    <citation type="journal article" date="2020" name="Mol. Biol. Evol.">
        <title>Distinct Expression and Methylation Patterns for Genes with Different Fates following a Single Whole-Genome Duplication in Flowering Plants.</title>
        <authorList>
            <person name="Shi T."/>
            <person name="Rahmani R.S."/>
            <person name="Gugger P.F."/>
            <person name="Wang M."/>
            <person name="Li H."/>
            <person name="Zhang Y."/>
            <person name="Li Z."/>
            <person name="Wang Q."/>
            <person name="Van de Peer Y."/>
            <person name="Marchal K."/>
            <person name="Chen J."/>
        </authorList>
    </citation>
    <scope>NUCLEOTIDE SEQUENCE [LARGE SCALE GENOMIC DNA]</scope>
    <source>
        <tissue evidence="2">Leaf</tissue>
    </source>
</reference>
<evidence type="ECO:0000313" key="2">
    <source>
        <dbReference type="EMBL" id="DAD28522.1"/>
    </source>
</evidence>
<keyword evidence="1" id="KW-0472">Membrane</keyword>
<keyword evidence="1" id="KW-0812">Transmembrane</keyword>